<evidence type="ECO:0000313" key="12">
    <source>
        <dbReference type="Proteomes" id="UP001354971"/>
    </source>
</evidence>
<comment type="subcellular location">
    <subcellularLocation>
        <location evidence="1 9">Cell membrane</location>
        <topology evidence="1 9">Single-pass membrane protein</topology>
    </subcellularLocation>
</comment>
<comment type="subunit">
    <text evidence="9">The Tat system comprises two distinct complexes: a TatABC complex, containing multiple copies of TatA, TatB and TatC subunits, and a separate TatA complex, containing only TatA subunits. Substrates initially bind to the TatABC complex, which probably triggers association of the separate TatA complex to form the active translocon.</text>
</comment>
<keyword evidence="12" id="KW-1185">Reference proteome</keyword>
<proteinExistence type="inferred from homology"/>
<organism evidence="11 12">
    <name type="scientific">Hyphobacterium lacteum</name>
    <dbReference type="NCBI Taxonomy" id="3116575"/>
    <lineage>
        <taxon>Bacteria</taxon>
        <taxon>Pseudomonadati</taxon>
        <taxon>Pseudomonadota</taxon>
        <taxon>Alphaproteobacteria</taxon>
        <taxon>Maricaulales</taxon>
        <taxon>Maricaulaceae</taxon>
        <taxon>Hyphobacterium</taxon>
    </lineage>
</organism>
<name>A0ABU7LTA6_9PROT</name>
<evidence type="ECO:0000256" key="6">
    <source>
        <dbReference type="ARBA" id="ARBA00022989"/>
    </source>
</evidence>
<keyword evidence="6 9" id="KW-1133">Transmembrane helix</keyword>
<evidence type="ECO:0000256" key="9">
    <source>
        <dbReference type="HAMAP-Rule" id="MF_00236"/>
    </source>
</evidence>
<dbReference type="InterPro" id="IPR003369">
    <property type="entry name" value="TatA/B/E"/>
</dbReference>
<feature type="compositionally biased region" description="Basic and acidic residues" evidence="10">
    <location>
        <begin position="69"/>
        <end position="79"/>
    </location>
</feature>
<feature type="compositionally biased region" description="Low complexity" evidence="10">
    <location>
        <begin position="54"/>
        <end position="68"/>
    </location>
</feature>
<keyword evidence="8 9" id="KW-0472">Membrane</keyword>
<evidence type="ECO:0000256" key="10">
    <source>
        <dbReference type="SAM" id="MobiDB-lite"/>
    </source>
</evidence>
<keyword evidence="2 9" id="KW-0813">Transport</keyword>
<feature type="transmembrane region" description="Helical" evidence="9">
    <location>
        <begin position="6"/>
        <end position="24"/>
    </location>
</feature>
<evidence type="ECO:0000256" key="5">
    <source>
        <dbReference type="ARBA" id="ARBA00022927"/>
    </source>
</evidence>
<keyword evidence="3 9" id="KW-1003">Cell membrane</keyword>
<dbReference type="Proteomes" id="UP001354971">
    <property type="component" value="Unassembled WGS sequence"/>
</dbReference>
<dbReference type="EMBL" id="JAZDRP010000009">
    <property type="protein sequence ID" value="MEE2527138.1"/>
    <property type="molecule type" value="Genomic_DNA"/>
</dbReference>
<evidence type="ECO:0000256" key="4">
    <source>
        <dbReference type="ARBA" id="ARBA00022692"/>
    </source>
</evidence>
<evidence type="ECO:0000256" key="1">
    <source>
        <dbReference type="ARBA" id="ARBA00004162"/>
    </source>
</evidence>
<gene>
    <name evidence="9" type="primary">tatA</name>
    <name evidence="11" type="ORF">V0U79_12240</name>
</gene>
<protein>
    <recommendedName>
        <fullName evidence="9">Sec-independent protein translocase protein TatA</fullName>
    </recommendedName>
</protein>
<comment type="function">
    <text evidence="9">Part of the twin-arginine translocation (Tat) system that transports large folded proteins containing a characteristic twin-arginine motif in their signal peptide across membranes. TatA could form the protein-conducting channel of the Tat system.</text>
</comment>
<sequence length="79" mass="8234">MAPGIWQILIIVVLVVLLFGAGRISGLMGEVAKGITSFRKGLKEGAEGEEETDSASGSIEADAPAEDASASREEETTRN</sequence>
<comment type="similarity">
    <text evidence="9">Belongs to the TatA/E family.</text>
</comment>
<keyword evidence="7 9" id="KW-0811">Translocation</keyword>
<dbReference type="PANTHER" id="PTHR42982:SF1">
    <property type="entry name" value="SEC-INDEPENDENT PROTEIN TRANSLOCASE PROTEIN TATA"/>
    <property type="match status" value="1"/>
</dbReference>
<evidence type="ECO:0000256" key="8">
    <source>
        <dbReference type="ARBA" id="ARBA00023136"/>
    </source>
</evidence>
<evidence type="ECO:0000256" key="7">
    <source>
        <dbReference type="ARBA" id="ARBA00023010"/>
    </source>
</evidence>
<feature type="region of interest" description="Disordered" evidence="10">
    <location>
        <begin position="42"/>
        <end position="79"/>
    </location>
</feature>
<reference evidence="11 12" key="1">
    <citation type="submission" date="2024-01" db="EMBL/GenBank/DDBJ databases">
        <title>Hyphobacterium bacterium isolated from marine sediment.</title>
        <authorList>
            <person name="Zhao S."/>
        </authorList>
    </citation>
    <scope>NUCLEOTIDE SEQUENCE [LARGE SCALE GENOMIC DNA]</scope>
    <source>
        <strain evidence="12">HN65</strain>
    </source>
</reference>
<dbReference type="Pfam" id="PF02416">
    <property type="entry name" value="TatA_B_E"/>
    <property type="match status" value="1"/>
</dbReference>
<keyword evidence="5 9" id="KW-0653">Protein transport</keyword>
<evidence type="ECO:0000256" key="2">
    <source>
        <dbReference type="ARBA" id="ARBA00022448"/>
    </source>
</evidence>
<dbReference type="HAMAP" id="MF_00236">
    <property type="entry name" value="TatA_E"/>
    <property type="match status" value="1"/>
</dbReference>
<dbReference type="InterPro" id="IPR006312">
    <property type="entry name" value="TatA/E"/>
</dbReference>
<comment type="caution">
    <text evidence="11">The sequence shown here is derived from an EMBL/GenBank/DDBJ whole genome shotgun (WGS) entry which is preliminary data.</text>
</comment>
<evidence type="ECO:0000256" key="3">
    <source>
        <dbReference type="ARBA" id="ARBA00022475"/>
    </source>
</evidence>
<evidence type="ECO:0000313" key="11">
    <source>
        <dbReference type="EMBL" id="MEE2527138.1"/>
    </source>
</evidence>
<dbReference type="Gene3D" id="1.20.5.3310">
    <property type="match status" value="1"/>
</dbReference>
<dbReference type="RefSeq" id="WP_330199802.1">
    <property type="nucleotide sequence ID" value="NZ_JAZDRP010000009.1"/>
</dbReference>
<keyword evidence="4 9" id="KW-0812">Transmembrane</keyword>
<accession>A0ABU7LTA6</accession>
<dbReference type="PANTHER" id="PTHR42982">
    <property type="entry name" value="SEC-INDEPENDENT PROTEIN TRANSLOCASE PROTEIN TATA"/>
    <property type="match status" value="1"/>
</dbReference>